<feature type="non-terminal residue" evidence="1">
    <location>
        <position position="1"/>
    </location>
</feature>
<dbReference type="EMBL" id="CP111024">
    <property type="protein sequence ID" value="WAR23279.1"/>
    <property type="molecule type" value="Genomic_DNA"/>
</dbReference>
<reference evidence="1" key="1">
    <citation type="submission" date="2022-11" db="EMBL/GenBank/DDBJ databases">
        <title>Centuries of genome instability and evolution in soft-shell clam transmissible cancer (bioRxiv).</title>
        <authorList>
            <person name="Hart S.F.M."/>
            <person name="Yonemitsu M.A."/>
            <person name="Giersch R.M."/>
            <person name="Beal B.F."/>
            <person name="Arriagada G."/>
            <person name="Davis B.W."/>
            <person name="Ostrander E.A."/>
            <person name="Goff S.P."/>
            <person name="Metzger M.J."/>
        </authorList>
    </citation>
    <scope>NUCLEOTIDE SEQUENCE</scope>
    <source>
        <strain evidence="1">MELC-2E11</strain>
        <tissue evidence="1">Siphon/mantle</tissue>
    </source>
</reference>
<dbReference type="Proteomes" id="UP001164746">
    <property type="component" value="Chromosome 13"/>
</dbReference>
<proteinExistence type="predicted"/>
<organism evidence="1 2">
    <name type="scientific">Mya arenaria</name>
    <name type="common">Soft-shell clam</name>
    <dbReference type="NCBI Taxonomy" id="6604"/>
    <lineage>
        <taxon>Eukaryota</taxon>
        <taxon>Metazoa</taxon>
        <taxon>Spiralia</taxon>
        <taxon>Lophotrochozoa</taxon>
        <taxon>Mollusca</taxon>
        <taxon>Bivalvia</taxon>
        <taxon>Autobranchia</taxon>
        <taxon>Heteroconchia</taxon>
        <taxon>Euheterodonta</taxon>
        <taxon>Imparidentia</taxon>
        <taxon>Neoheterodontei</taxon>
        <taxon>Myida</taxon>
        <taxon>Myoidea</taxon>
        <taxon>Myidae</taxon>
        <taxon>Mya</taxon>
    </lineage>
</organism>
<evidence type="ECO:0000313" key="2">
    <source>
        <dbReference type="Proteomes" id="UP001164746"/>
    </source>
</evidence>
<gene>
    <name evidence="1" type="ORF">MAR_036948</name>
</gene>
<accession>A0ABY7FPM3</accession>
<name>A0ABY7FPM3_MYAAR</name>
<evidence type="ECO:0000313" key="1">
    <source>
        <dbReference type="EMBL" id="WAR23279.1"/>
    </source>
</evidence>
<sequence>MADRIRVSKVIPLPAVPEGGMGGDDIQYLAVSGANSQNGERSENPADRQVLERNEETKLKCNQFCKKLDEETFGYPELRNPAKELSECQNESLEMLLRHCRFAEHKTDKQFSLVEFCNFDKNTMVSTIANDISSIIDFGSRLVCLYSKFGDDKEVFLILKAMAS</sequence>
<protein>
    <submittedName>
        <fullName evidence="1">Uncharacterized protein</fullName>
    </submittedName>
</protein>
<keyword evidence="2" id="KW-1185">Reference proteome</keyword>